<dbReference type="AlphaFoldDB" id="A0A093VJQ9"/>
<reference evidence="1" key="1">
    <citation type="journal article" date="2014" name="PLoS Genet.">
        <title>Signature Gene Expression Reveals Novel Clues to the Molecular Mechanisms of Dimorphic Transition in Penicillium marneffei.</title>
        <authorList>
            <person name="Yang E."/>
            <person name="Wang G."/>
            <person name="Cai J."/>
            <person name="Woo P.C."/>
            <person name="Lau S.K."/>
            <person name="Yuen K.-Y."/>
            <person name="Chow W.-N."/>
            <person name="Lin X."/>
        </authorList>
    </citation>
    <scope>NUCLEOTIDE SEQUENCE [LARGE SCALE GENOMIC DNA]</scope>
    <source>
        <strain evidence="1">PM1</strain>
    </source>
</reference>
<comment type="caution">
    <text evidence="1">The sequence shown here is derived from an EMBL/GenBank/DDBJ whole genome shotgun (WGS) entry which is preliminary data.</text>
</comment>
<organism evidence="1">
    <name type="scientific">Talaromyces marneffei PM1</name>
    <dbReference type="NCBI Taxonomy" id="1077442"/>
    <lineage>
        <taxon>Eukaryota</taxon>
        <taxon>Fungi</taxon>
        <taxon>Dikarya</taxon>
        <taxon>Ascomycota</taxon>
        <taxon>Pezizomycotina</taxon>
        <taxon>Eurotiomycetes</taxon>
        <taxon>Eurotiomycetidae</taxon>
        <taxon>Eurotiales</taxon>
        <taxon>Trichocomaceae</taxon>
        <taxon>Talaromyces</taxon>
        <taxon>Talaromyces sect. Talaromyces</taxon>
    </lineage>
</organism>
<name>A0A093VJQ9_TALMA</name>
<gene>
    <name evidence="1" type="ORF">GQ26_0021960</name>
</gene>
<dbReference type="HOGENOM" id="CLU_2074702_0_0_1"/>
<sequence>MHSDNHYLGTNLFFLISIYLPIQDLSTMGTSSRRPGPVRRLLCRGVGARDFGLGYRHYRINVTNAYRAFSFSIHQDCLHGRSKEPVQDSNFGKNQIWRLRLHWSHKLRISLVFMLGLV</sequence>
<protein>
    <submittedName>
        <fullName evidence="1">Uncharacterized protein</fullName>
    </submittedName>
</protein>
<accession>A0A093VJQ9</accession>
<proteinExistence type="predicted"/>
<evidence type="ECO:0000313" key="1">
    <source>
        <dbReference type="EMBL" id="KFX52792.1"/>
    </source>
</evidence>
<dbReference type="EMBL" id="JPOX01000002">
    <property type="protein sequence ID" value="KFX52792.1"/>
    <property type="molecule type" value="Genomic_DNA"/>
</dbReference>